<gene>
    <name evidence="1" type="ORF">F4821DRAFT_230826</name>
</gene>
<accession>A0ACC0DAS8</accession>
<dbReference type="Proteomes" id="UP001497680">
    <property type="component" value="Unassembled WGS sequence"/>
</dbReference>
<keyword evidence="2" id="KW-1185">Reference proteome</keyword>
<organism evidence="1 2">
    <name type="scientific">Hypoxylon rubiginosum</name>
    <dbReference type="NCBI Taxonomy" id="110542"/>
    <lineage>
        <taxon>Eukaryota</taxon>
        <taxon>Fungi</taxon>
        <taxon>Dikarya</taxon>
        <taxon>Ascomycota</taxon>
        <taxon>Pezizomycotina</taxon>
        <taxon>Sordariomycetes</taxon>
        <taxon>Xylariomycetidae</taxon>
        <taxon>Xylariales</taxon>
        <taxon>Hypoxylaceae</taxon>
        <taxon>Hypoxylon</taxon>
    </lineage>
</organism>
<protein>
    <submittedName>
        <fullName evidence="1">Uncharacterized protein</fullName>
    </submittedName>
</protein>
<proteinExistence type="predicted"/>
<evidence type="ECO:0000313" key="1">
    <source>
        <dbReference type="EMBL" id="KAI6089741.1"/>
    </source>
</evidence>
<name>A0ACC0DAS8_9PEZI</name>
<reference evidence="1 2" key="1">
    <citation type="journal article" date="2022" name="New Phytol.">
        <title>Ecological generalism drives hyperdiversity of secondary metabolite gene clusters in xylarialean endophytes.</title>
        <authorList>
            <person name="Franco M.E.E."/>
            <person name="Wisecaver J.H."/>
            <person name="Arnold A.E."/>
            <person name="Ju Y.M."/>
            <person name="Slot J.C."/>
            <person name="Ahrendt S."/>
            <person name="Moore L.P."/>
            <person name="Eastman K.E."/>
            <person name="Scott K."/>
            <person name="Konkel Z."/>
            <person name="Mondo S.J."/>
            <person name="Kuo A."/>
            <person name="Hayes R.D."/>
            <person name="Haridas S."/>
            <person name="Andreopoulos B."/>
            <person name="Riley R."/>
            <person name="LaButti K."/>
            <person name="Pangilinan J."/>
            <person name="Lipzen A."/>
            <person name="Amirebrahimi M."/>
            <person name="Yan J."/>
            <person name="Adam C."/>
            <person name="Keymanesh K."/>
            <person name="Ng V."/>
            <person name="Louie K."/>
            <person name="Northen T."/>
            <person name="Drula E."/>
            <person name="Henrissat B."/>
            <person name="Hsieh H.M."/>
            <person name="Youens-Clark K."/>
            <person name="Lutzoni F."/>
            <person name="Miadlikowska J."/>
            <person name="Eastwood D.C."/>
            <person name="Hamelin R.C."/>
            <person name="Grigoriev I.V."/>
            <person name="U'Ren J.M."/>
        </authorList>
    </citation>
    <scope>NUCLEOTIDE SEQUENCE [LARGE SCALE GENOMIC DNA]</scope>
    <source>
        <strain evidence="1 2">ER1909</strain>
    </source>
</reference>
<comment type="caution">
    <text evidence="1">The sequence shown here is derived from an EMBL/GenBank/DDBJ whole genome shotgun (WGS) entry which is preliminary data.</text>
</comment>
<evidence type="ECO:0000313" key="2">
    <source>
        <dbReference type="Proteomes" id="UP001497680"/>
    </source>
</evidence>
<dbReference type="EMBL" id="MU394294">
    <property type="protein sequence ID" value="KAI6089741.1"/>
    <property type="molecule type" value="Genomic_DNA"/>
</dbReference>
<sequence length="379" mass="42210">MSYTYFQSLSPEEQDIYVNGPLLPPPPGVVSNLVDPPNQNTLAQASCVVCLTLATIVLLLRAYSRIFVVRVIFIEDGLALCGYILFVAFNYWVYRLVADYGIFVHEWDTPVKNLAGVLYILHVGATIYCGAIMSLKVACLVEWARIFAPQGGRFKLICYIVVWINVLFYTSTIFASIFACRPISAKWDKLIPGSCINTMALDTISSIFNIVSDFAILLLPQKIIWRLQMTRKRKIGVSLVFAVGLLALSSACSRFGMTVKYVATSDTLYAIASVALWCLAEMTCMILVFCIPAIPKAFSEDHILGRVVTSLRSWTRFTRVKSISKEGPRLAGSESEMDTFQDLGGNAYQRGVLLRQLHAQRAQGTDSTERLQPEQGHSR</sequence>